<dbReference type="AlphaFoldDB" id="A0A024GLB6"/>
<dbReference type="InParanoid" id="A0A024GLB6"/>
<sequence>MNSPKSDCCERSRLNGRVKARQPQTRHIVMVSGLTIRRWRKRSPVRFLFKDARSTYDNCVGDVKDPLMVSEQYGGGPTQSQSLAVTWLSVPLKLRKNPPFVFRLEKINFRFSTQERIFSTTTSKSCFKVPLNNH</sequence>
<dbReference type="EMBL" id="CAIX01000164">
    <property type="protein sequence ID" value="CCI47310.1"/>
    <property type="molecule type" value="Genomic_DNA"/>
</dbReference>
<evidence type="ECO:0000313" key="2">
    <source>
        <dbReference type="Proteomes" id="UP000053237"/>
    </source>
</evidence>
<accession>A0A024GLB6</accession>
<organism evidence="1 2">
    <name type="scientific">Albugo candida</name>
    <dbReference type="NCBI Taxonomy" id="65357"/>
    <lineage>
        <taxon>Eukaryota</taxon>
        <taxon>Sar</taxon>
        <taxon>Stramenopiles</taxon>
        <taxon>Oomycota</taxon>
        <taxon>Peronosporomycetes</taxon>
        <taxon>Albuginales</taxon>
        <taxon>Albuginaceae</taxon>
        <taxon>Albugo</taxon>
    </lineage>
</organism>
<reference evidence="1 2" key="1">
    <citation type="submission" date="2012-05" db="EMBL/GenBank/DDBJ databases">
        <title>Recombination and specialization in a pathogen metapopulation.</title>
        <authorList>
            <person name="Gardiner A."/>
            <person name="Kemen E."/>
            <person name="Schultz-Larsen T."/>
            <person name="MacLean D."/>
            <person name="Van Oosterhout C."/>
            <person name="Jones J.D.G."/>
        </authorList>
    </citation>
    <scope>NUCLEOTIDE SEQUENCE [LARGE SCALE GENOMIC DNA]</scope>
    <source>
        <strain evidence="1 2">Ac Nc2</strain>
    </source>
</reference>
<keyword evidence="2" id="KW-1185">Reference proteome</keyword>
<proteinExistence type="predicted"/>
<name>A0A024GLB6_9STRA</name>
<dbReference type="Proteomes" id="UP000053237">
    <property type="component" value="Unassembled WGS sequence"/>
</dbReference>
<gene>
    <name evidence="1" type="ORF">BN9_083170</name>
</gene>
<comment type="caution">
    <text evidence="1">The sequence shown here is derived from an EMBL/GenBank/DDBJ whole genome shotgun (WGS) entry which is preliminary data.</text>
</comment>
<protein>
    <submittedName>
        <fullName evidence="1">Uncharacterized protein</fullName>
    </submittedName>
</protein>
<evidence type="ECO:0000313" key="1">
    <source>
        <dbReference type="EMBL" id="CCI47310.1"/>
    </source>
</evidence>